<reference evidence="2 3" key="1">
    <citation type="submission" date="2020-08" db="EMBL/GenBank/DDBJ databases">
        <title>Genomic Encyclopedia of Type Strains, Phase IV (KMG-IV): sequencing the most valuable type-strain genomes for metagenomic binning, comparative biology and taxonomic classification.</title>
        <authorList>
            <person name="Goeker M."/>
        </authorList>
    </citation>
    <scope>NUCLEOTIDE SEQUENCE [LARGE SCALE GENOMIC DNA]</scope>
    <source>
        <strain evidence="2 3">DSM 27203</strain>
    </source>
</reference>
<dbReference type="InterPro" id="IPR006311">
    <property type="entry name" value="TAT_signal"/>
</dbReference>
<organism evidence="2 3">
    <name type="scientific">Stakelama sediminis</name>
    <dbReference type="NCBI Taxonomy" id="463200"/>
    <lineage>
        <taxon>Bacteria</taxon>
        <taxon>Pseudomonadati</taxon>
        <taxon>Pseudomonadota</taxon>
        <taxon>Alphaproteobacteria</taxon>
        <taxon>Sphingomonadales</taxon>
        <taxon>Sphingomonadaceae</taxon>
        <taxon>Stakelama</taxon>
    </lineage>
</organism>
<keyword evidence="3" id="KW-1185">Reference proteome</keyword>
<evidence type="ECO:0000313" key="3">
    <source>
        <dbReference type="Proteomes" id="UP000554342"/>
    </source>
</evidence>
<dbReference type="RefSeq" id="WP_184004746.1">
    <property type="nucleotide sequence ID" value="NZ_BAABIF010000030.1"/>
</dbReference>
<feature type="domain" description="Dienelactone hydrolase" evidence="1">
    <location>
        <begin position="63"/>
        <end position="290"/>
    </location>
</feature>
<gene>
    <name evidence="2" type="ORF">FHR23_002631</name>
</gene>
<dbReference type="InterPro" id="IPR002925">
    <property type="entry name" value="Dienelactn_hydro"/>
</dbReference>
<keyword evidence="2" id="KW-0378">Hydrolase</keyword>
<dbReference type="Proteomes" id="UP000554342">
    <property type="component" value="Unassembled WGS sequence"/>
</dbReference>
<dbReference type="PANTHER" id="PTHR46623:SF10">
    <property type="entry name" value="CARBOXYMETHYLENEBUTENOLIDASE HOMOLOG"/>
    <property type="match status" value="1"/>
</dbReference>
<dbReference type="Pfam" id="PF01738">
    <property type="entry name" value="DLH"/>
    <property type="match status" value="1"/>
</dbReference>
<evidence type="ECO:0000259" key="1">
    <source>
        <dbReference type="Pfam" id="PF01738"/>
    </source>
</evidence>
<dbReference type="EC" id="3.1.1.45" evidence="2"/>
<accession>A0A840Z1A8</accession>
<name>A0A840Z1A8_9SPHN</name>
<dbReference type="AlphaFoldDB" id="A0A840Z1A8"/>
<proteinExistence type="predicted"/>
<sequence length="295" mass="31485">MCERDNLNAWEEQGGFEWSVNRREFAALGAVGTLAACAPGASMAGTAALAEDHVRIPTRDGTMDAFFVRPAKGRHPAILTWPDIAGLREAFHVMARRLAGQGYAVLVANPYYRDVPAPQFADFNRFRSDNGFQKVSPWRARLTADAIMRDAGALTGWLDARDEVDTAAGIGTNGYCMGGPFTVFSAAGVPGRVRAAASLHGGGLVKADDPQSPDKLLGKTQASYLFAIAQNDDAKEPEDKTDLKQAAAAAGRPAEIEVYPADHGWTVIDSPAYDKAAAEKAWARMSALFEGLGQA</sequence>
<dbReference type="InterPro" id="IPR051049">
    <property type="entry name" value="Dienelactone_hydrolase-like"/>
</dbReference>
<dbReference type="InterPro" id="IPR029058">
    <property type="entry name" value="AB_hydrolase_fold"/>
</dbReference>
<dbReference type="PANTHER" id="PTHR46623">
    <property type="entry name" value="CARBOXYMETHYLENEBUTENOLIDASE-RELATED"/>
    <property type="match status" value="1"/>
</dbReference>
<dbReference type="EMBL" id="JACIJI010000005">
    <property type="protein sequence ID" value="MBB5719683.1"/>
    <property type="molecule type" value="Genomic_DNA"/>
</dbReference>
<evidence type="ECO:0000313" key="2">
    <source>
        <dbReference type="EMBL" id="MBB5719683.1"/>
    </source>
</evidence>
<comment type="caution">
    <text evidence="2">The sequence shown here is derived from an EMBL/GenBank/DDBJ whole genome shotgun (WGS) entry which is preliminary data.</text>
</comment>
<dbReference type="SUPFAM" id="SSF53474">
    <property type="entry name" value="alpha/beta-Hydrolases"/>
    <property type="match status" value="1"/>
</dbReference>
<dbReference type="GO" id="GO:0008806">
    <property type="term" value="F:carboxymethylenebutenolidase activity"/>
    <property type="evidence" value="ECO:0007669"/>
    <property type="project" value="UniProtKB-EC"/>
</dbReference>
<protein>
    <submittedName>
        <fullName evidence="2">Carboxymethylenebutenolidase</fullName>
        <ecNumber evidence="2">3.1.1.45</ecNumber>
    </submittedName>
</protein>
<dbReference type="Gene3D" id="3.40.50.1820">
    <property type="entry name" value="alpha/beta hydrolase"/>
    <property type="match status" value="1"/>
</dbReference>
<dbReference type="PROSITE" id="PS51318">
    <property type="entry name" value="TAT"/>
    <property type="match status" value="1"/>
</dbReference>